<dbReference type="PANTHER" id="PTHR30632">
    <property type="entry name" value="MOLYBDATE-BINDING PERIPLASMIC PROTEIN"/>
    <property type="match status" value="1"/>
</dbReference>
<dbReference type="EMBL" id="NRSG01000262">
    <property type="protein sequence ID" value="MBK1661176.1"/>
    <property type="molecule type" value="Genomic_DNA"/>
</dbReference>
<dbReference type="RefSeq" id="WP_133221065.1">
    <property type="nucleotide sequence ID" value="NZ_NRSG01000262.1"/>
</dbReference>
<dbReference type="SUPFAM" id="SSF53850">
    <property type="entry name" value="Periplasmic binding protein-like II"/>
    <property type="match status" value="1"/>
</dbReference>
<gene>
    <name evidence="1" type="ORF">CKO45_23480</name>
</gene>
<comment type="caution">
    <text evidence="1">The sequence shown here is derived from an EMBL/GenBank/DDBJ whole genome shotgun (WGS) entry which is preliminary data.</text>
</comment>
<organism evidence="1 2">
    <name type="scientific">Paracraurococcus ruber</name>
    <dbReference type="NCBI Taxonomy" id="77675"/>
    <lineage>
        <taxon>Bacteria</taxon>
        <taxon>Pseudomonadati</taxon>
        <taxon>Pseudomonadota</taxon>
        <taxon>Alphaproteobacteria</taxon>
        <taxon>Acetobacterales</taxon>
        <taxon>Roseomonadaceae</taxon>
        <taxon>Paracraurococcus</taxon>
    </lineage>
</organism>
<dbReference type="Pfam" id="PF13531">
    <property type="entry name" value="SBP_bac_11"/>
    <property type="match status" value="1"/>
</dbReference>
<reference evidence="1 2" key="1">
    <citation type="journal article" date="2020" name="Microorganisms">
        <title>Osmotic Adaptation and Compatible Solute Biosynthesis of Phototrophic Bacteria as Revealed from Genome Analyses.</title>
        <authorList>
            <person name="Imhoff J.F."/>
            <person name="Rahn T."/>
            <person name="Kunzel S."/>
            <person name="Keller A."/>
            <person name="Neulinger S.C."/>
        </authorList>
    </citation>
    <scope>NUCLEOTIDE SEQUENCE [LARGE SCALE GENOMIC DNA]</scope>
    <source>
        <strain evidence="1 2">DSM 15382</strain>
    </source>
</reference>
<evidence type="ECO:0000313" key="1">
    <source>
        <dbReference type="EMBL" id="MBK1661176.1"/>
    </source>
</evidence>
<sequence length="231" mass="23477">MNSLSRLRVLADIPLQPALPAALARFEAVTGLPVDAGFDPSPTVLARLASGEAADLVIVQPDFLARLAASGQVRAATGPVIGEVGVGLGNRPDSPAHDVSTPAALKAALLGADLIVFNRVASGEVFAGVLERLGIAEALAPRIRRTAPMDIFAPVLAGQGDDILAGTMTLLATAPGIRVLGPLPPPLQRPLTYMAVPMAATPQAEAAARMVEFLASAEARALLAARGVAPG</sequence>
<dbReference type="InterPro" id="IPR050682">
    <property type="entry name" value="ModA/WtpA"/>
</dbReference>
<dbReference type="PANTHER" id="PTHR30632:SF11">
    <property type="entry name" value="BLR4797 PROTEIN"/>
    <property type="match status" value="1"/>
</dbReference>
<evidence type="ECO:0000313" key="2">
    <source>
        <dbReference type="Proteomes" id="UP000697995"/>
    </source>
</evidence>
<dbReference type="Proteomes" id="UP000697995">
    <property type="component" value="Unassembled WGS sequence"/>
</dbReference>
<protein>
    <recommendedName>
        <fullName evidence="3">Molybdate transport system substrate-binding protein</fullName>
    </recommendedName>
</protein>
<keyword evidence="2" id="KW-1185">Reference proteome</keyword>
<evidence type="ECO:0008006" key="3">
    <source>
        <dbReference type="Google" id="ProtNLM"/>
    </source>
</evidence>
<proteinExistence type="predicted"/>
<accession>A0ABS1D3Y2</accession>
<dbReference type="Gene3D" id="3.40.190.10">
    <property type="entry name" value="Periplasmic binding protein-like II"/>
    <property type="match status" value="2"/>
</dbReference>
<name>A0ABS1D3Y2_9PROT</name>